<name>A0A1X7SUE9_AMPQE</name>
<proteinExistence type="predicted"/>
<dbReference type="EnsemblMetazoa" id="XM_020007195.1">
    <property type="protein sequence ID" value="XP_019862754.1"/>
    <property type="gene ID" value="LOC109591467"/>
</dbReference>
<dbReference type="KEGG" id="aqu:109591467"/>
<accession>A0A1X7SUE9</accession>
<dbReference type="CDD" id="cd00882">
    <property type="entry name" value="Ras_like_GTPase"/>
    <property type="match status" value="1"/>
</dbReference>
<dbReference type="EnsemblMetazoa" id="Aqu2.1.05610_001">
    <property type="protein sequence ID" value="Aqu2.1.05610_001"/>
    <property type="gene ID" value="Aqu2.1.05610"/>
</dbReference>
<evidence type="ECO:0000313" key="2">
    <source>
        <dbReference type="Proteomes" id="UP000007879"/>
    </source>
</evidence>
<sequence>MKNTEKGEIKGCRNIQKAIHKRNSDIRQKTETIDIAELMAHIPFLCRCSTGDINIVLLDSPGLSESNELGISEVSEYQLMTCSAYVYVMSGTQLEDSIDTASLRAIVDRDPKLFVENRCLIAVTRLDEYEIPDAKFDDKSGSNDSDESSQNESDLDKCIAHIRKKVQDQCKGFVSIPDDCIIPLCATGALEARKEKLGEKRSREMKVLMAKLDVSTVEEVEEVSQVTLLEKK</sequence>
<gene>
    <name evidence="1" type="primary">109591467</name>
</gene>
<dbReference type="Proteomes" id="UP000007879">
    <property type="component" value="Unassembled WGS sequence"/>
</dbReference>
<protein>
    <submittedName>
        <fullName evidence="1">Uncharacterized protein</fullName>
    </submittedName>
</protein>
<reference evidence="1" key="2">
    <citation type="submission" date="2017-05" db="UniProtKB">
        <authorList>
            <consortium name="EnsemblMetazoa"/>
        </authorList>
    </citation>
    <scope>IDENTIFICATION</scope>
</reference>
<evidence type="ECO:0000313" key="1">
    <source>
        <dbReference type="EnsemblMetazoa" id="Aqu2.1.05610_001"/>
    </source>
</evidence>
<dbReference type="InParanoid" id="A0A1X7SUE9"/>
<reference evidence="2" key="1">
    <citation type="journal article" date="2010" name="Nature">
        <title>The Amphimedon queenslandica genome and the evolution of animal complexity.</title>
        <authorList>
            <person name="Srivastava M."/>
            <person name="Simakov O."/>
            <person name="Chapman J."/>
            <person name="Fahey B."/>
            <person name="Gauthier M.E."/>
            <person name="Mitros T."/>
            <person name="Richards G.S."/>
            <person name="Conaco C."/>
            <person name="Dacre M."/>
            <person name="Hellsten U."/>
            <person name="Larroux C."/>
            <person name="Putnam N.H."/>
            <person name="Stanke M."/>
            <person name="Adamska M."/>
            <person name="Darling A."/>
            <person name="Degnan S.M."/>
            <person name="Oakley T.H."/>
            <person name="Plachetzki D.C."/>
            <person name="Zhai Y."/>
            <person name="Adamski M."/>
            <person name="Calcino A."/>
            <person name="Cummins S.F."/>
            <person name="Goodstein D.M."/>
            <person name="Harris C."/>
            <person name="Jackson D.J."/>
            <person name="Leys S.P."/>
            <person name="Shu S."/>
            <person name="Woodcroft B.J."/>
            <person name="Vervoort M."/>
            <person name="Kosik K.S."/>
            <person name="Manning G."/>
            <person name="Degnan B.M."/>
            <person name="Rokhsar D.S."/>
        </authorList>
    </citation>
    <scope>NUCLEOTIDE SEQUENCE [LARGE SCALE GENOMIC DNA]</scope>
</reference>
<organism evidence="1">
    <name type="scientific">Amphimedon queenslandica</name>
    <name type="common">Sponge</name>
    <dbReference type="NCBI Taxonomy" id="400682"/>
    <lineage>
        <taxon>Eukaryota</taxon>
        <taxon>Metazoa</taxon>
        <taxon>Porifera</taxon>
        <taxon>Demospongiae</taxon>
        <taxon>Heteroscleromorpha</taxon>
        <taxon>Haplosclerida</taxon>
        <taxon>Niphatidae</taxon>
        <taxon>Amphimedon</taxon>
    </lineage>
</organism>
<keyword evidence="2" id="KW-1185">Reference proteome</keyword>
<dbReference type="AlphaFoldDB" id="A0A1X7SUE9"/>